<keyword evidence="4" id="KW-0812">Transmembrane</keyword>
<dbReference type="Proteomes" id="UP000177126">
    <property type="component" value="Unassembled WGS sequence"/>
</dbReference>
<feature type="transmembrane region" description="Helical" evidence="4">
    <location>
        <begin position="258"/>
        <end position="281"/>
    </location>
</feature>
<feature type="transmembrane region" description="Helical" evidence="4">
    <location>
        <begin position="384"/>
        <end position="404"/>
    </location>
</feature>
<evidence type="ECO:0000256" key="4">
    <source>
        <dbReference type="SAM" id="Phobius"/>
    </source>
</evidence>
<feature type="transmembrane region" description="Helical" evidence="4">
    <location>
        <begin position="229"/>
        <end position="246"/>
    </location>
</feature>
<dbReference type="PANTHER" id="PTHR45586">
    <property type="entry name" value="TPR REPEAT-CONTAINING PROTEIN PA4667"/>
    <property type="match status" value="1"/>
</dbReference>
<evidence type="ECO:0000256" key="2">
    <source>
        <dbReference type="ARBA" id="ARBA00022803"/>
    </source>
</evidence>
<proteinExistence type="predicted"/>
<keyword evidence="2 3" id="KW-0802">TPR repeat</keyword>
<dbReference type="Gene3D" id="1.25.40.10">
    <property type="entry name" value="Tetratricopeptide repeat domain"/>
    <property type="match status" value="3"/>
</dbReference>
<evidence type="ECO:0000256" key="1">
    <source>
        <dbReference type="ARBA" id="ARBA00022737"/>
    </source>
</evidence>
<dbReference type="EMBL" id="MHNF01000010">
    <property type="protein sequence ID" value="OGZ41638.1"/>
    <property type="molecule type" value="Genomic_DNA"/>
</dbReference>
<comment type="caution">
    <text evidence="5">The sequence shown here is derived from an EMBL/GenBank/DDBJ whole genome shotgun (WGS) entry which is preliminary data.</text>
</comment>
<dbReference type="InterPro" id="IPR019734">
    <property type="entry name" value="TPR_rpt"/>
</dbReference>
<feature type="transmembrane region" description="Helical" evidence="4">
    <location>
        <begin position="349"/>
        <end position="372"/>
    </location>
</feature>
<dbReference type="SMART" id="SM00028">
    <property type="entry name" value="TPR"/>
    <property type="match status" value="3"/>
</dbReference>
<protein>
    <submittedName>
        <fullName evidence="5">Uncharacterized protein</fullName>
    </submittedName>
</protein>
<feature type="transmembrane region" description="Helical" evidence="4">
    <location>
        <begin position="454"/>
        <end position="481"/>
    </location>
</feature>
<gene>
    <name evidence="5" type="ORF">A3B04_03435</name>
</gene>
<dbReference type="InterPro" id="IPR051012">
    <property type="entry name" value="CellSynth/LPSAsmb/PSIAsmb"/>
</dbReference>
<feature type="transmembrane region" description="Helical" evidence="4">
    <location>
        <begin position="204"/>
        <end position="223"/>
    </location>
</feature>
<reference evidence="5 6" key="1">
    <citation type="journal article" date="2016" name="Nat. Commun.">
        <title>Thousands of microbial genomes shed light on interconnected biogeochemical processes in an aquifer system.</title>
        <authorList>
            <person name="Anantharaman K."/>
            <person name="Brown C.T."/>
            <person name="Hug L.A."/>
            <person name="Sharon I."/>
            <person name="Castelle C.J."/>
            <person name="Probst A.J."/>
            <person name="Thomas B.C."/>
            <person name="Singh A."/>
            <person name="Wilkins M.J."/>
            <person name="Karaoz U."/>
            <person name="Brodie E.L."/>
            <person name="Williams K.H."/>
            <person name="Hubbard S.S."/>
            <person name="Banfield J.F."/>
        </authorList>
    </citation>
    <scope>NUCLEOTIDE SEQUENCE [LARGE SCALE GENOMIC DNA]</scope>
</reference>
<evidence type="ECO:0000313" key="5">
    <source>
        <dbReference type="EMBL" id="OGZ41638.1"/>
    </source>
</evidence>
<feature type="transmembrane region" description="Helical" evidence="4">
    <location>
        <begin position="75"/>
        <end position="94"/>
    </location>
</feature>
<name>A0A1G2FVI5_9BACT</name>
<feature type="repeat" description="TPR" evidence="3">
    <location>
        <begin position="661"/>
        <end position="694"/>
    </location>
</feature>
<keyword evidence="1" id="KW-0677">Repeat</keyword>
<feature type="transmembrane region" description="Helical" evidence="4">
    <location>
        <begin position="138"/>
        <end position="159"/>
    </location>
</feature>
<dbReference type="AlphaFoldDB" id="A0A1G2FVI5"/>
<organism evidence="5 6">
    <name type="scientific">Candidatus Portnoybacteria bacterium RIFCSPLOWO2_02_FULL_39_11</name>
    <dbReference type="NCBI Taxonomy" id="1802001"/>
    <lineage>
        <taxon>Bacteria</taxon>
        <taxon>Candidatus Portnoyibacteriota</taxon>
    </lineage>
</organism>
<feature type="transmembrane region" description="Helical" evidence="4">
    <location>
        <begin position="45"/>
        <end position="63"/>
    </location>
</feature>
<feature type="transmembrane region" description="Helical" evidence="4">
    <location>
        <begin position="12"/>
        <end position="33"/>
    </location>
</feature>
<keyword evidence="4" id="KW-1133">Transmembrane helix</keyword>
<feature type="transmembrane region" description="Helical" evidence="4">
    <location>
        <begin position="179"/>
        <end position="197"/>
    </location>
</feature>
<dbReference type="SUPFAM" id="SSF48452">
    <property type="entry name" value="TPR-like"/>
    <property type="match status" value="1"/>
</dbReference>
<evidence type="ECO:0000256" key="3">
    <source>
        <dbReference type="PROSITE-ProRule" id="PRU00339"/>
    </source>
</evidence>
<feature type="repeat" description="TPR" evidence="3">
    <location>
        <begin position="729"/>
        <end position="762"/>
    </location>
</feature>
<evidence type="ECO:0000313" key="6">
    <source>
        <dbReference type="Proteomes" id="UP000177126"/>
    </source>
</evidence>
<dbReference type="PROSITE" id="PS50005">
    <property type="entry name" value="TPR"/>
    <property type="match status" value="2"/>
</dbReference>
<sequence length="792" mass="88090">MSNAKNLKIVGFCDGVIKYGLYLLAFAMPLFFLPFNTNVLELNKQLLLVVFALLLLITWLGKMIAEGQMELKKSWLNIGLAVFVIFYLVSSILSKNSYQSLVGFGGTISESFFSLMAMLIIFFILVNNIKNRQEIVELAFVLICSGILVGLFGAIQLTGQFLLPWDFARNAGFNTLGSVNSLEIFLASLMILAAVLFTENETPVWRQFFYGIVSFLFLVMILSLNFANVWWVLLAAAIVIVSLGIINRAQISQYRLILPMLVLAFSVLMLLPIRFNIFTWLTVPAEVSPSWSASMDIDRQILKAKPIFGTGPGNYSYAYGLYRDKILNQTDFWNVRFNQGFSKIISQPALLGLAGTFVWLIIIIGFTGYGFFILIKRRGRNWPLSLATFSAWLLLADLQFFYGTNLSLEFAFWTTLGLSFLSLKTLVAKGDDNNELAIAKIPAMSVSFDRTSPFASLLSFAFVMVLVLTISVLYLGGSYYYADILYQKGVNLINAKNDLAGGTAKITSAVMLNPYNDLYLRTLAQAALQKVTGEITKPQSAQRDANVQNLIATAINIGKRSTDLAPLNVDNWTARATIYRSVIGWVNGAEQWAFDAYNQATSLEPQNPSYYLELGRTYILTANVLLPSAQKDKDAAAKIKDYMSKAQDALKTAVSLKPDYAQALFELAIVYDQTGQSDEAIANMIKTRALYPQDIGVAFQLGLLYYKKADWIDARAELERAVLIDGNYSNARYFLGLVYDQLGNKTGAIEQFVAVEKLNPDNQDVKIILANLRAGKPAIAQVPKQPSQVPIQ</sequence>
<keyword evidence="4" id="KW-0472">Membrane</keyword>
<dbReference type="PANTHER" id="PTHR45586:SF1">
    <property type="entry name" value="LIPOPOLYSACCHARIDE ASSEMBLY PROTEIN B"/>
    <property type="match status" value="1"/>
</dbReference>
<feature type="transmembrane region" description="Helical" evidence="4">
    <location>
        <begin position="100"/>
        <end position="126"/>
    </location>
</feature>
<dbReference type="InterPro" id="IPR011990">
    <property type="entry name" value="TPR-like_helical_dom_sf"/>
</dbReference>
<dbReference type="Pfam" id="PF13432">
    <property type="entry name" value="TPR_16"/>
    <property type="match status" value="2"/>
</dbReference>
<accession>A0A1G2FVI5</accession>